<sequence>MERLSLDTNTPIKFSILALIALIIGVFSLSATASKRSDVAWQALNNGAMLIDVRTAQEFKSGYLDKAVNMPLSSLNELANPLDRNTSIVVYCRSGSRASQAKRQLYDMGFVNVINGGGLEEMQASKP</sequence>
<evidence type="ECO:0000313" key="5">
    <source>
        <dbReference type="Proteomes" id="UP000092840"/>
    </source>
</evidence>
<dbReference type="Pfam" id="PF00581">
    <property type="entry name" value="Rhodanese"/>
    <property type="match status" value="1"/>
</dbReference>
<dbReference type="EMBL" id="FLRB01000006">
    <property type="protein sequence ID" value="SBT20521.1"/>
    <property type="molecule type" value="Genomic_DNA"/>
</dbReference>
<evidence type="ECO:0000313" key="4">
    <source>
        <dbReference type="EMBL" id="SBT20521.1"/>
    </source>
</evidence>
<dbReference type="EC" id="2.8.1.1" evidence="3"/>
<evidence type="ECO:0000313" key="6">
    <source>
        <dbReference type="Proteomes" id="UP000092871"/>
    </source>
</evidence>
<dbReference type="Proteomes" id="UP000092871">
    <property type="component" value="Unassembled WGS sequence"/>
</dbReference>
<accession>A0A1C3JNS6</accession>
<evidence type="ECO:0000313" key="3">
    <source>
        <dbReference type="EMBL" id="SBT16805.1"/>
    </source>
</evidence>
<dbReference type="InterPro" id="IPR001763">
    <property type="entry name" value="Rhodanese-like_dom"/>
</dbReference>
<evidence type="ECO:0000259" key="2">
    <source>
        <dbReference type="PROSITE" id="PS50206"/>
    </source>
</evidence>
<keyword evidence="3" id="KW-0808">Transferase</keyword>
<dbReference type="PANTHER" id="PTHR43031:SF1">
    <property type="entry name" value="PYRIDINE NUCLEOTIDE-DISULPHIDE OXIDOREDUCTASE"/>
    <property type="match status" value="1"/>
</dbReference>
<organism evidence="3 6">
    <name type="scientific">Marinomonas gallaica</name>
    <dbReference type="NCBI Taxonomy" id="1806667"/>
    <lineage>
        <taxon>Bacteria</taxon>
        <taxon>Pseudomonadati</taxon>
        <taxon>Pseudomonadota</taxon>
        <taxon>Gammaproteobacteria</taxon>
        <taxon>Oceanospirillales</taxon>
        <taxon>Oceanospirillaceae</taxon>
        <taxon>Marinomonas</taxon>
    </lineage>
</organism>
<reference evidence="4 5" key="2">
    <citation type="submission" date="2016-06" db="EMBL/GenBank/DDBJ databases">
        <authorList>
            <person name="Rodrigo-Torres L."/>
            <person name="Arahal D.R."/>
        </authorList>
    </citation>
    <scope>NUCLEOTIDE SEQUENCE [LARGE SCALE GENOMIC DNA]</scope>
    <source>
        <strain evidence="4 5">CECT 5116</strain>
    </source>
</reference>
<name>A0A1C3JNS6_9GAMM</name>
<keyword evidence="1" id="KW-0472">Membrane</keyword>
<dbReference type="InterPro" id="IPR050229">
    <property type="entry name" value="GlpE_sulfurtransferase"/>
</dbReference>
<keyword evidence="5" id="KW-1185">Reference proteome</keyword>
<dbReference type="PANTHER" id="PTHR43031">
    <property type="entry name" value="FAD-DEPENDENT OXIDOREDUCTASE"/>
    <property type="match status" value="1"/>
</dbReference>
<dbReference type="SUPFAM" id="SSF52821">
    <property type="entry name" value="Rhodanese/Cell cycle control phosphatase"/>
    <property type="match status" value="1"/>
</dbReference>
<dbReference type="AlphaFoldDB" id="A0A1C3JNS6"/>
<gene>
    <name evidence="3" type="primary">pspE</name>
    <name evidence="3" type="ORF">MGA5115_00890</name>
    <name evidence="4" type="ORF">MGA5116_01108</name>
</gene>
<feature type="domain" description="Rhodanese" evidence="2">
    <location>
        <begin position="44"/>
        <end position="121"/>
    </location>
</feature>
<dbReference type="GO" id="GO:0004792">
    <property type="term" value="F:thiosulfate-cyanide sulfurtransferase activity"/>
    <property type="evidence" value="ECO:0007669"/>
    <property type="project" value="UniProtKB-EC"/>
</dbReference>
<keyword evidence="1" id="KW-0812">Transmembrane</keyword>
<protein>
    <submittedName>
        <fullName evidence="3">Thiosulfate sulfurtransferase PspE</fullName>
        <ecNumber evidence="3">2.8.1.1</ecNumber>
    </submittedName>
</protein>
<dbReference type="EMBL" id="FLRA01000003">
    <property type="protein sequence ID" value="SBT16805.1"/>
    <property type="molecule type" value="Genomic_DNA"/>
</dbReference>
<proteinExistence type="predicted"/>
<dbReference type="PROSITE" id="PS50206">
    <property type="entry name" value="RHODANESE_3"/>
    <property type="match status" value="1"/>
</dbReference>
<dbReference type="InterPro" id="IPR036873">
    <property type="entry name" value="Rhodanese-like_dom_sf"/>
</dbReference>
<dbReference type="Gene3D" id="3.40.250.10">
    <property type="entry name" value="Rhodanese-like domain"/>
    <property type="match status" value="1"/>
</dbReference>
<reference evidence="3 6" key="1">
    <citation type="submission" date="2016-06" db="EMBL/GenBank/DDBJ databases">
        <authorList>
            <person name="Kjaerup R.B."/>
            <person name="Dalgaard T.S."/>
            <person name="Juul-Madsen H.R."/>
        </authorList>
    </citation>
    <scope>NUCLEOTIDE SEQUENCE [LARGE SCALE GENOMIC DNA]</scope>
    <source>
        <strain evidence="3 6">CECT 5115</strain>
    </source>
</reference>
<evidence type="ECO:0000256" key="1">
    <source>
        <dbReference type="SAM" id="Phobius"/>
    </source>
</evidence>
<dbReference type="OrthoDB" id="9814704at2"/>
<dbReference type="SMART" id="SM00450">
    <property type="entry name" value="RHOD"/>
    <property type="match status" value="1"/>
</dbReference>
<feature type="transmembrane region" description="Helical" evidence="1">
    <location>
        <begin position="12"/>
        <end position="33"/>
    </location>
</feature>
<keyword evidence="1" id="KW-1133">Transmembrane helix</keyword>
<dbReference type="RefSeq" id="WP_067032453.1">
    <property type="nucleotide sequence ID" value="NZ_FLRA01000003.1"/>
</dbReference>
<dbReference type="Proteomes" id="UP000092840">
    <property type="component" value="Unassembled WGS sequence"/>
</dbReference>
<dbReference type="CDD" id="cd00158">
    <property type="entry name" value="RHOD"/>
    <property type="match status" value="1"/>
</dbReference>